<name>A0A9P5QA61_9AGAR</name>
<dbReference type="EMBL" id="JADNRY010000003">
    <property type="protein sequence ID" value="KAF9077518.1"/>
    <property type="molecule type" value="Genomic_DNA"/>
</dbReference>
<keyword evidence="2" id="KW-1185">Reference proteome</keyword>
<protein>
    <recommendedName>
        <fullName evidence="3">NAD(P)-binding domain-containing protein</fullName>
    </recommendedName>
</protein>
<dbReference type="OrthoDB" id="63935at2759"/>
<comment type="caution">
    <text evidence="1">The sequence shown here is derived from an EMBL/GenBank/DDBJ whole genome shotgun (WGS) entry which is preliminary data.</text>
</comment>
<accession>A0A9P5QA61</accession>
<proteinExistence type="predicted"/>
<reference evidence="1" key="1">
    <citation type="submission" date="2020-11" db="EMBL/GenBank/DDBJ databases">
        <authorList>
            <consortium name="DOE Joint Genome Institute"/>
            <person name="Ahrendt S."/>
            <person name="Riley R."/>
            <person name="Andreopoulos W."/>
            <person name="Labutti K."/>
            <person name="Pangilinan J."/>
            <person name="Ruiz-Duenas F.J."/>
            <person name="Barrasa J.M."/>
            <person name="Sanchez-Garcia M."/>
            <person name="Camarero S."/>
            <person name="Miyauchi S."/>
            <person name="Serrano A."/>
            <person name="Linde D."/>
            <person name="Babiker R."/>
            <person name="Drula E."/>
            <person name="Ayuso-Fernandez I."/>
            <person name="Pacheco R."/>
            <person name="Padilla G."/>
            <person name="Ferreira P."/>
            <person name="Barriuso J."/>
            <person name="Kellner H."/>
            <person name="Castanera R."/>
            <person name="Alfaro M."/>
            <person name="Ramirez L."/>
            <person name="Pisabarro A.G."/>
            <person name="Kuo A."/>
            <person name="Tritt A."/>
            <person name="Lipzen A."/>
            <person name="He G."/>
            <person name="Yan M."/>
            <person name="Ng V."/>
            <person name="Cullen D."/>
            <person name="Martin F."/>
            <person name="Rosso M.-N."/>
            <person name="Henrissat B."/>
            <person name="Hibbett D."/>
            <person name="Martinez A.T."/>
            <person name="Grigoriev I.V."/>
        </authorList>
    </citation>
    <scope>NUCLEOTIDE SEQUENCE</scope>
    <source>
        <strain evidence="1">AH 40177</strain>
    </source>
</reference>
<organism evidence="1 2">
    <name type="scientific">Rhodocollybia butyracea</name>
    <dbReference type="NCBI Taxonomy" id="206335"/>
    <lineage>
        <taxon>Eukaryota</taxon>
        <taxon>Fungi</taxon>
        <taxon>Dikarya</taxon>
        <taxon>Basidiomycota</taxon>
        <taxon>Agaricomycotina</taxon>
        <taxon>Agaricomycetes</taxon>
        <taxon>Agaricomycetidae</taxon>
        <taxon>Agaricales</taxon>
        <taxon>Marasmiineae</taxon>
        <taxon>Omphalotaceae</taxon>
        <taxon>Rhodocollybia</taxon>
    </lineage>
</organism>
<gene>
    <name evidence="1" type="ORF">BDP27DRAFT_472482</name>
</gene>
<evidence type="ECO:0000313" key="2">
    <source>
        <dbReference type="Proteomes" id="UP000772434"/>
    </source>
</evidence>
<sequence>MVQSDVKHAWDQASTRGDVDLLLFTLGGLPGFSLTKGVYQSPANLVTESLLNALCTMPTQVSPPKLVVVSSTGITHSSHAALPLPLKAFYGQILAAPHKDKFGVERVVAHCAGWKWDDGEPSDEIIGKGWLRREGLPTKGTLKESLLIKAALLTDRECKAEKGGKKPGYRVKEQQLDGAWTVSRKDVAHFIATAVLSRWNEFSDKCVSIAY</sequence>
<dbReference type="Proteomes" id="UP000772434">
    <property type="component" value="Unassembled WGS sequence"/>
</dbReference>
<evidence type="ECO:0000313" key="1">
    <source>
        <dbReference type="EMBL" id="KAF9077518.1"/>
    </source>
</evidence>
<dbReference type="Gene3D" id="3.40.50.720">
    <property type="entry name" value="NAD(P)-binding Rossmann-like Domain"/>
    <property type="match status" value="1"/>
</dbReference>
<dbReference type="AlphaFoldDB" id="A0A9P5QA61"/>
<evidence type="ECO:0008006" key="3">
    <source>
        <dbReference type="Google" id="ProtNLM"/>
    </source>
</evidence>